<organism evidence="2 3">
    <name type="scientific">Synaphobranchus kaupii</name>
    <name type="common">Kaup's arrowtooth eel</name>
    <dbReference type="NCBI Taxonomy" id="118154"/>
    <lineage>
        <taxon>Eukaryota</taxon>
        <taxon>Metazoa</taxon>
        <taxon>Chordata</taxon>
        <taxon>Craniata</taxon>
        <taxon>Vertebrata</taxon>
        <taxon>Euteleostomi</taxon>
        <taxon>Actinopterygii</taxon>
        <taxon>Neopterygii</taxon>
        <taxon>Teleostei</taxon>
        <taxon>Anguilliformes</taxon>
        <taxon>Synaphobranchidae</taxon>
        <taxon>Synaphobranchus</taxon>
    </lineage>
</organism>
<comment type="caution">
    <text evidence="2">The sequence shown here is derived from an EMBL/GenBank/DDBJ whole genome shotgun (WGS) entry which is preliminary data.</text>
</comment>
<keyword evidence="3" id="KW-1185">Reference proteome</keyword>
<feature type="compositionally biased region" description="Low complexity" evidence="1">
    <location>
        <begin position="18"/>
        <end position="35"/>
    </location>
</feature>
<name>A0A9Q1G5I5_SYNKA</name>
<protein>
    <submittedName>
        <fullName evidence="2">Uncharacterized protein</fullName>
    </submittedName>
</protein>
<accession>A0A9Q1G5I5</accession>
<feature type="compositionally biased region" description="Polar residues" evidence="1">
    <location>
        <begin position="36"/>
        <end position="45"/>
    </location>
</feature>
<evidence type="ECO:0000313" key="2">
    <source>
        <dbReference type="EMBL" id="KAJ8375411.1"/>
    </source>
</evidence>
<dbReference type="AlphaFoldDB" id="A0A9Q1G5I5"/>
<reference evidence="2" key="1">
    <citation type="journal article" date="2023" name="Science">
        <title>Genome structures resolve the early diversification of teleost fishes.</title>
        <authorList>
            <person name="Parey E."/>
            <person name="Louis A."/>
            <person name="Montfort J."/>
            <person name="Bouchez O."/>
            <person name="Roques C."/>
            <person name="Iampietro C."/>
            <person name="Lluch J."/>
            <person name="Castinel A."/>
            <person name="Donnadieu C."/>
            <person name="Desvignes T."/>
            <person name="Floi Bucao C."/>
            <person name="Jouanno E."/>
            <person name="Wen M."/>
            <person name="Mejri S."/>
            <person name="Dirks R."/>
            <person name="Jansen H."/>
            <person name="Henkel C."/>
            <person name="Chen W.J."/>
            <person name="Zahm M."/>
            <person name="Cabau C."/>
            <person name="Klopp C."/>
            <person name="Thompson A.W."/>
            <person name="Robinson-Rechavi M."/>
            <person name="Braasch I."/>
            <person name="Lecointre G."/>
            <person name="Bobe J."/>
            <person name="Postlethwait J.H."/>
            <person name="Berthelot C."/>
            <person name="Roest Crollius H."/>
            <person name="Guiguen Y."/>
        </authorList>
    </citation>
    <scope>NUCLEOTIDE SEQUENCE</scope>
    <source>
        <strain evidence="2">WJC10195</strain>
    </source>
</reference>
<sequence length="151" mass="16772">MDSVLGRDPSVSPVAVIETTTTTSTEEQTTKGSETPSTPAMSQTLSKPKPKKRKSESGPEWLQQYAEERRQDSKRKHRELMEGVKRHAQGVGRVPQDVAVGWQFIIHYGLHPARSVDPGIMHGPWPPYIDVNKLHLVVTSPAAKWKGIPSD</sequence>
<feature type="region of interest" description="Disordered" evidence="1">
    <location>
        <begin position="1"/>
        <end position="79"/>
    </location>
</feature>
<gene>
    <name evidence="2" type="ORF">SKAU_G00059910</name>
</gene>
<proteinExistence type="predicted"/>
<evidence type="ECO:0000313" key="3">
    <source>
        <dbReference type="Proteomes" id="UP001152622"/>
    </source>
</evidence>
<dbReference type="Proteomes" id="UP001152622">
    <property type="component" value="Chromosome 2"/>
</dbReference>
<evidence type="ECO:0000256" key="1">
    <source>
        <dbReference type="SAM" id="MobiDB-lite"/>
    </source>
</evidence>
<dbReference type="EMBL" id="JAINUF010000002">
    <property type="protein sequence ID" value="KAJ8375411.1"/>
    <property type="molecule type" value="Genomic_DNA"/>
</dbReference>